<dbReference type="SUPFAM" id="SSF52540">
    <property type="entry name" value="P-loop containing nucleoside triphosphate hydrolases"/>
    <property type="match status" value="1"/>
</dbReference>
<dbReference type="HOGENOM" id="CLU_000288_6_0_1"/>
<dbReference type="Pfam" id="PF00400">
    <property type="entry name" value="WD40"/>
    <property type="match status" value="6"/>
</dbReference>
<dbReference type="PROSITE" id="PS00678">
    <property type="entry name" value="WD_REPEATS_1"/>
    <property type="match status" value="4"/>
</dbReference>
<feature type="repeat" description="WD" evidence="3">
    <location>
        <begin position="853"/>
        <end position="894"/>
    </location>
</feature>
<dbReference type="InterPro" id="IPR007111">
    <property type="entry name" value="NACHT_NTPase"/>
</dbReference>
<dbReference type="Proteomes" id="UP000054018">
    <property type="component" value="Unassembled WGS sequence"/>
</dbReference>
<accession>A0A0C9YB28</accession>
<dbReference type="PROSITE" id="PS50082">
    <property type="entry name" value="WD_REPEATS_2"/>
    <property type="match status" value="6"/>
</dbReference>
<reference evidence="7" key="2">
    <citation type="submission" date="2015-01" db="EMBL/GenBank/DDBJ databases">
        <title>Evolutionary Origins and Diversification of the Mycorrhizal Mutualists.</title>
        <authorList>
            <consortium name="DOE Joint Genome Institute"/>
            <consortium name="Mycorrhizal Genomics Consortium"/>
            <person name="Kohler A."/>
            <person name="Kuo A."/>
            <person name="Nagy L.G."/>
            <person name="Floudas D."/>
            <person name="Copeland A."/>
            <person name="Barry K.W."/>
            <person name="Cichocki N."/>
            <person name="Veneault-Fourrey C."/>
            <person name="LaButti K."/>
            <person name="Lindquist E.A."/>
            <person name="Lipzen A."/>
            <person name="Lundell T."/>
            <person name="Morin E."/>
            <person name="Murat C."/>
            <person name="Riley R."/>
            <person name="Ohm R."/>
            <person name="Sun H."/>
            <person name="Tunlid A."/>
            <person name="Henrissat B."/>
            <person name="Grigoriev I.V."/>
            <person name="Hibbett D.S."/>
            <person name="Martin F."/>
        </authorList>
    </citation>
    <scope>NUCLEOTIDE SEQUENCE [LARGE SCALE GENOMIC DNA]</scope>
    <source>
        <strain evidence="7">441</strain>
    </source>
</reference>
<feature type="repeat" description="WD" evidence="3">
    <location>
        <begin position="982"/>
        <end position="1014"/>
    </location>
</feature>
<dbReference type="PANTHER" id="PTHR19879">
    <property type="entry name" value="TRANSCRIPTION INITIATION FACTOR TFIID"/>
    <property type="match status" value="1"/>
</dbReference>
<dbReference type="PROSITE" id="PS50294">
    <property type="entry name" value="WD_REPEATS_REGION"/>
    <property type="match status" value="6"/>
</dbReference>
<keyword evidence="1 3" id="KW-0853">WD repeat</keyword>
<evidence type="ECO:0000313" key="6">
    <source>
        <dbReference type="EMBL" id="KIK14001.1"/>
    </source>
</evidence>
<dbReference type="InterPro" id="IPR020472">
    <property type="entry name" value="WD40_PAC1"/>
</dbReference>
<sequence>MARKQAKSHRFFGSRTSRNPTPNVPSEQSQGPSQPSAEAPPIPVSANTDRKLFSRMGHLYHRWKQTRSDPPATEITDAIVGSQVNAAQQAMDDLKPIPKVFQTPIGLVGRADAAVTMIQTADSILQPLKLFNSFVRTISNVHPYVQFALVILTAASQLLIDQANLDSEVFGLLNTVKDVYEFLMEKDTIENIDSMKGTLSKISQEMSATALFVVKYCKKQNFFVRIGNNFISDPQTVARAHIKNLGDLMQQYRDRTMRDIQINMYHVLEDLNLEGMTYAGGAGLNTTKVCLDGTRTEMLKDITDWIASRDVNVPRILWLHGQAGRGKSAIAHTIGSWIQDTGAPGACFCFARDRQSERREEKILTTIARDLADRDPAFRRALSNIVSNNLALKTTCDVVQQWKRFIVEPLSNISGEIVGNVVVIIDALDESGPDTSRTHILRLLTSADAAGLPPNFRILLTSRPLPDIVRAMAAAAHVKATSLDDVPWELAERDIKLFVSKGLEGLPDIGMEEVQNIVNKSDGLFEWARVACEFIRPNRAGATPKENYDNLMALEAEEGRTLLDTTYFTILEIGIPRTGTRFKRYRSVMCQVVMTLEPLPMAALNCIREIFPNKQDHYDTNLILEFMSPVLGGVVDRSSPVRPLHASFYDFLMDPLRSGVYFIDTSDAKDLAFATLQIVHDNLQFNICDLESSYLANSEVSDLSERINKKISHHLSYSCQFWAQHVEKTGFDLELAGQVRDIVGSDKFLFWMEILSLLGRVGKGVSALACVRRWLLKGNSDYEDTLRLAEDGIKFIENFISPMSCSTPHLYVSGLPFIPSNTLLSAVVMPKLHCSARIHVGGMKTWPVEQLWLQGHTFAVTSIGFSPDGKRIVSGSKDKTMRVWDVEGGVQIGSPLQGHTEDITSVGFSPDGKRIVSGSEDKTVRVWDVEGGVQIGSPLQGHTWHVTSVGFSSDGKRIVSGSKDKTVRVWNVEGGVQIGSPLEGHTSEVTSVGFSPDGKRIVSGSWDKTVRVWDGGVQIGSPLQGHTEYVTSVGFSPDGKRIVSGSGDKTVRVWNVEGGMQIGHLLEGHTRDVTSAASSPDMEKIASATQHRNVGIWDAPSYQDGISHQLDLVASTSYSGFATSSPADGVKGHPICFSPHPSHALPDSDQLVHGVGLNDSMLVQPAKLQPDGWIRGPRGELLLWIPPALRNPFYSIWTTLVIPRGCVELDLSQMVHGREWWKCFKAGV</sequence>
<evidence type="ECO:0000256" key="3">
    <source>
        <dbReference type="PROSITE-ProRule" id="PRU00221"/>
    </source>
</evidence>
<feature type="domain" description="NACHT" evidence="5">
    <location>
        <begin position="315"/>
        <end position="464"/>
    </location>
</feature>
<gene>
    <name evidence="6" type="ORF">PISMIDRAFT_364786</name>
</gene>
<dbReference type="InterPro" id="IPR036322">
    <property type="entry name" value="WD40_repeat_dom_sf"/>
</dbReference>
<organism evidence="6 7">
    <name type="scientific">Pisolithus microcarpus 441</name>
    <dbReference type="NCBI Taxonomy" id="765257"/>
    <lineage>
        <taxon>Eukaryota</taxon>
        <taxon>Fungi</taxon>
        <taxon>Dikarya</taxon>
        <taxon>Basidiomycota</taxon>
        <taxon>Agaricomycotina</taxon>
        <taxon>Agaricomycetes</taxon>
        <taxon>Agaricomycetidae</taxon>
        <taxon>Boletales</taxon>
        <taxon>Sclerodermatineae</taxon>
        <taxon>Pisolithaceae</taxon>
        <taxon>Pisolithus</taxon>
    </lineage>
</organism>
<dbReference type="SMART" id="SM00320">
    <property type="entry name" value="WD40"/>
    <property type="match status" value="6"/>
</dbReference>
<evidence type="ECO:0000256" key="1">
    <source>
        <dbReference type="ARBA" id="ARBA00022574"/>
    </source>
</evidence>
<feature type="repeat" description="WD" evidence="3">
    <location>
        <begin position="896"/>
        <end position="937"/>
    </location>
</feature>
<feature type="repeat" description="WD" evidence="3">
    <location>
        <begin position="1066"/>
        <end position="1098"/>
    </location>
</feature>
<evidence type="ECO:0000259" key="5">
    <source>
        <dbReference type="PROSITE" id="PS50837"/>
    </source>
</evidence>
<dbReference type="Gene3D" id="3.40.50.300">
    <property type="entry name" value="P-loop containing nucleotide triphosphate hydrolases"/>
    <property type="match status" value="1"/>
</dbReference>
<dbReference type="STRING" id="765257.A0A0C9YB28"/>
<protein>
    <recommendedName>
        <fullName evidence="5">NACHT domain-containing protein</fullName>
    </recommendedName>
</protein>
<feature type="repeat" description="WD" evidence="3">
    <location>
        <begin position="1023"/>
        <end position="1064"/>
    </location>
</feature>
<dbReference type="InterPro" id="IPR015943">
    <property type="entry name" value="WD40/YVTN_repeat-like_dom_sf"/>
</dbReference>
<dbReference type="PRINTS" id="PR00320">
    <property type="entry name" value="GPROTEINBRPT"/>
</dbReference>
<feature type="compositionally biased region" description="Basic residues" evidence="4">
    <location>
        <begin position="1"/>
        <end position="12"/>
    </location>
</feature>
<evidence type="ECO:0000256" key="4">
    <source>
        <dbReference type="SAM" id="MobiDB-lite"/>
    </source>
</evidence>
<name>A0A0C9YB28_9AGAM</name>
<feature type="region of interest" description="Disordered" evidence="4">
    <location>
        <begin position="1"/>
        <end position="45"/>
    </location>
</feature>
<dbReference type="OrthoDB" id="163438at2759"/>
<evidence type="ECO:0000256" key="2">
    <source>
        <dbReference type="ARBA" id="ARBA00022737"/>
    </source>
</evidence>
<dbReference type="InterPro" id="IPR019775">
    <property type="entry name" value="WD40_repeat_CS"/>
</dbReference>
<feature type="compositionally biased region" description="Low complexity" evidence="4">
    <location>
        <begin position="25"/>
        <end position="37"/>
    </location>
</feature>
<dbReference type="AlphaFoldDB" id="A0A0C9YB28"/>
<dbReference type="InterPro" id="IPR027417">
    <property type="entry name" value="P-loop_NTPase"/>
</dbReference>
<reference evidence="6 7" key="1">
    <citation type="submission" date="2014-04" db="EMBL/GenBank/DDBJ databases">
        <authorList>
            <consortium name="DOE Joint Genome Institute"/>
            <person name="Kuo A."/>
            <person name="Kohler A."/>
            <person name="Costa M.D."/>
            <person name="Nagy L.G."/>
            <person name="Floudas D."/>
            <person name="Copeland A."/>
            <person name="Barry K.W."/>
            <person name="Cichocki N."/>
            <person name="Veneault-Fourrey C."/>
            <person name="LaButti K."/>
            <person name="Lindquist E.A."/>
            <person name="Lipzen A."/>
            <person name="Lundell T."/>
            <person name="Morin E."/>
            <person name="Murat C."/>
            <person name="Sun H."/>
            <person name="Tunlid A."/>
            <person name="Henrissat B."/>
            <person name="Grigoriev I.V."/>
            <person name="Hibbett D.S."/>
            <person name="Martin F."/>
            <person name="Nordberg H.P."/>
            <person name="Cantor M.N."/>
            <person name="Hua S.X."/>
        </authorList>
    </citation>
    <scope>NUCLEOTIDE SEQUENCE [LARGE SCALE GENOMIC DNA]</scope>
    <source>
        <strain evidence="6 7">441</strain>
    </source>
</reference>
<evidence type="ECO:0000313" key="7">
    <source>
        <dbReference type="Proteomes" id="UP000054018"/>
    </source>
</evidence>
<dbReference type="PROSITE" id="PS50837">
    <property type="entry name" value="NACHT"/>
    <property type="match status" value="1"/>
</dbReference>
<dbReference type="InterPro" id="IPR056884">
    <property type="entry name" value="NPHP3-like_N"/>
</dbReference>
<dbReference type="PANTHER" id="PTHR19879:SF9">
    <property type="entry name" value="TRANSCRIPTION INITIATION FACTOR TFIID SUBUNIT 5"/>
    <property type="match status" value="1"/>
</dbReference>
<feature type="repeat" description="WD" evidence="3">
    <location>
        <begin position="939"/>
        <end position="980"/>
    </location>
</feature>
<keyword evidence="7" id="KW-1185">Reference proteome</keyword>
<proteinExistence type="predicted"/>
<dbReference type="Gene3D" id="2.130.10.10">
    <property type="entry name" value="YVTN repeat-like/Quinoprotein amine dehydrogenase"/>
    <property type="match status" value="3"/>
</dbReference>
<dbReference type="Pfam" id="PF24883">
    <property type="entry name" value="NPHP3_N"/>
    <property type="match status" value="1"/>
</dbReference>
<dbReference type="EMBL" id="KN833961">
    <property type="protein sequence ID" value="KIK14001.1"/>
    <property type="molecule type" value="Genomic_DNA"/>
</dbReference>
<dbReference type="CDD" id="cd00200">
    <property type="entry name" value="WD40"/>
    <property type="match status" value="1"/>
</dbReference>
<dbReference type="InterPro" id="IPR001680">
    <property type="entry name" value="WD40_rpt"/>
</dbReference>
<keyword evidence="2" id="KW-0677">Repeat</keyword>
<dbReference type="SUPFAM" id="SSF50978">
    <property type="entry name" value="WD40 repeat-like"/>
    <property type="match status" value="1"/>
</dbReference>